<dbReference type="OrthoDB" id="2685925at2759"/>
<organism evidence="1 2">
    <name type="scientific">Suillus subaureus</name>
    <dbReference type="NCBI Taxonomy" id="48587"/>
    <lineage>
        <taxon>Eukaryota</taxon>
        <taxon>Fungi</taxon>
        <taxon>Dikarya</taxon>
        <taxon>Basidiomycota</taxon>
        <taxon>Agaricomycotina</taxon>
        <taxon>Agaricomycetes</taxon>
        <taxon>Agaricomycetidae</taxon>
        <taxon>Boletales</taxon>
        <taxon>Suillineae</taxon>
        <taxon>Suillaceae</taxon>
        <taxon>Suillus</taxon>
    </lineage>
</organism>
<name>A0A9P7DSJ3_9AGAM</name>
<dbReference type="Proteomes" id="UP000807769">
    <property type="component" value="Unassembled WGS sequence"/>
</dbReference>
<sequence>MITKSSAPTCKATWGTLLQCITNLLVDDFTAVQSGFGIETLRMKKATWSQFTLVSRKQMKKTNYTHTLLSHTAWVTFHQYPALFHHVGTCRRHGQNKTWATGVSPVATDIPTASAAISAIPAAIPAAILVAAAANATTLQHPHQCQLPVRYRTSDAASAGPDEGEVFDLDNVSGDEEELENLAAPATMVPAGSNPSPLQTVTSTVHTDPLATGNLKQPKGPTDINHFYQIDPDMKSKTCIPCETLHEIGTTHKVMIKDLNEHLAEGWSLKMIREQLKKLPCTMQSLGPPPNKGSGASLGGTCSPEDQIPDFMLDEMHCQIVKFIVADDQ</sequence>
<keyword evidence="2" id="KW-1185">Reference proteome</keyword>
<gene>
    <name evidence="1" type="ORF">BJ212DRAFT_1304932</name>
</gene>
<dbReference type="EMBL" id="JABBWG010000085">
    <property type="protein sequence ID" value="KAG1801939.1"/>
    <property type="molecule type" value="Genomic_DNA"/>
</dbReference>
<accession>A0A9P7DSJ3</accession>
<proteinExistence type="predicted"/>
<evidence type="ECO:0000313" key="2">
    <source>
        <dbReference type="Proteomes" id="UP000807769"/>
    </source>
</evidence>
<reference evidence="1" key="1">
    <citation type="journal article" date="2020" name="New Phytol.">
        <title>Comparative genomics reveals dynamic genome evolution in host specialist ectomycorrhizal fungi.</title>
        <authorList>
            <person name="Lofgren L.A."/>
            <person name="Nguyen N.H."/>
            <person name="Vilgalys R."/>
            <person name="Ruytinx J."/>
            <person name="Liao H.L."/>
            <person name="Branco S."/>
            <person name="Kuo A."/>
            <person name="LaButti K."/>
            <person name="Lipzen A."/>
            <person name="Andreopoulos W."/>
            <person name="Pangilinan J."/>
            <person name="Riley R."/>
            <person name="Hundley H."/>
            <person name="Na H."/>
            <person name="Barry K."/>
            <person name="Grigoriev I.V."/>
            <person name="Stajich J.E."/>
            <person name="Kennedy P.G."/>
        </authorList>
    </citation>
    <scope>NUCLEOTIDE SEQUENCE</scope>
    <source>
        <strain evidence="1">MN1</strain>
    </source>
</reference>
<evidence type="ECO:0000313" key="1">
    <source>
        <dbReference type="EMBL" id="KAG1801939.1"/>
    </source>
</evidence>
<comment type="caution">
    <text evidence="1">The sequence shown here is derived from an EMBL/GenBank/DDBJ whole genome shotgun (WGS) entry which is preliminary data.</text>
</comment>
<protein>
    <submittedName>
        <fullName evidence="1">Uncharacterized protein</fullName>
    </submittedName>
</protein>
<dbReference type="AlphaFoldDB" id="A0A9P7DSJ3"/>
<dbReference type="GeneID" id="64627718"/>
<dbReference type="RefSeq" id="XP_041186185.1">
    <property type="nucleotide sequence ID" value="XM_041333701.1"/>
</dbReference>